<dbReference type="EMBL" id="CP023275">
    <property type="protein sequence ID" value="ATB68159.1"/>
    <property type="molecule type" value="Genomic_DNA"/>
</dbReference>
<accession>A0A290HRX5</accession>
<reference evidence="4" key="2">
    <citation type="submission" date="2017-09" db="EMBL/GenBank/DDBJ databases">
        <title>The complete genome of Sulfurospirillum sp. JPD-1.</title>
        <authorList>
            <person name="Goris T."/>
        </authorList>
    </citation>
    <scope>NUCLEOTIDE SEQUENCE [LARGE SCALE GENOMIC DNA]</scope>
    <source>
        <strain evidence="4">JPD-1</strain>
    </source>
</reference>
<accession>A0A6G9VSV9</accession>
<dbReference type="EMBL" id="CP039734">
    <property type="protein sequence ID" value="QIR76054.1"/>
    <property type="molecule type" value="Genomic_DNA"/>
</dbReference>
<evidence type="ECO:0000313" key="5">
    <source>
        <dbReference type="Proteomes" id="UP000502831"/>
    </source>
</evidence>
<dbReference type="GO" id="GO:1905502">
    <property type="term" value="F:acetyl-CoA binding"/>
    <property type="evidence" value="ECO:0007669"/>
    <property type="project" value="TreeGrafter"/>
</dbReference>
<dbReference type="PANTHER" id="PTHR13538:SF4">
    <property type="entry name" value="N-ALPHA-ACETYLTRANSFERASE 80"/>
    <property type="match status" value="1"/>
</dbReference>
<feature type="domain" description="N-acetyltransferase" evidence="1">
    <location>
        <begin position="1"/>
        <end position="144"/>
    </location>
</feature>
<dbReference type="InterPro" id="IPR016181">
    <property type="entry name" value="Acyl_CoA_acyltransferase"/>
</dbReference>
<protein>
    <submittedName>
        <fullName evidence="2">Acyltransferase</fullName>
        <ecNumber evidence="2">2.3.1.-</ecNumber>
    </submittedName>
    <submittedName>
        <fullName evidence="3">GNAT family N-acetyltransferase</fullName>
    </submittedName>
</protein>
<dbReference type="CDD" id="cd04301">
    <property type="entry name" value="NAT_SF"/>
    <property type="match status" value="1"/>
</dbReference>
<gene>
    <name evidence="3" type="ORF">FA584_07480</name>
    <name evidence="2" type="ORF">SJPD1_0025</name>
</gene>
<dbReference type="InterPro" id="IPR000182">
    <property type="entry name" value="GNAT_dom"/>
</dbReference>
<name>A0A290HRX5_9BACT</name>
<dbReference type="RefSeq" id="WP_096045425.1">
    <property type="nucleotide sequence ID" value="NZ_CP023275.1"/>
</dbReference>
<dbReference type="OrthoDB" id="9805924at2"/>
<reference evidence="2" key="3">
    <citation type="submission" date="2017-09" db="EMBL/GenBank/DDBJ databases">
        <authorList>
            <person name="Goris T."/>
        </authorList>
    </citation>
    <scope>NUCLEOTIDE SEQUENCE</scope>
    <source>
        <strain evidence="2">JPD-1</strain>
    </source>
</reference>
<dbReference type="GO" id="GO:0008080">
    <property type="term" value="F:N-acetyltransferase activity"/>
    <property type="evidence" value="ECO:0007669"/>
    <property type="project" value="InterPro"/>
</dbReference>
<dbReference type="SUPFAM" id="SSF55729">
    <property type="entry name" value="Acyl-CoA N-acyltransferases (Nat)"/>
    <property type="match status" value="1"/>
</dbReference>
<reference evidence="3" key="5">
    <citation type="submission" date="2020-08" db="EMBL/GenBank/DDBJ databases">
        <authorList>
            <person name="Yang Y."/>
            <person name="Huo L."/>
            <person name="Yan J."/>
        </authorList>
    </citation>
    <scope>NUCLEOTIDE SEQUENCE</scope>
    <source>
        <strain evidence="3">ACSDCE</strain>
    </source>
</reference>
<dbReference type="Proteomes" id="UP000502831">
    <property type="component" value="Chromosome"/>
</dbReference>
<evidence type="ECO:0000313" key="3">
    <source>
        <dbReference type="EMBL" id="QIR76054.1"/>
    </source>
</evidence>
<evidence type="ECO:0000313" key="2">
    <source>
        <dbReference type="EMBL" id="ATB68159.1"/>
    </source>
</evidence>
<sequence length="144" mass="15790">MKIVRITKNDLPKLSTLFTEFIGTKSNLGKMSSSLDSIMANPNYSVLGAKIEDDLIGSAMGIICFDLVGECQSFMVIENVVVATHARSKGVGRALMSALEAEALKANCRYIMLVSSISRVDAHEFYKSLGYETDGFKGFKKYMV</sequence>
<keyword evidence="2" id="KW-0808">Transferase</keyword>
<dbReference type="KEGG" id="sulj:SJPD1_0025"/>
<reference evidence="2" key="4">
    <citation type="journal article" date="2020" name="MicrobiologyOpen">
        <title>Tetrachloroethene respiration in Sulfurospirillum species is regulated by a two-component system as unraveled by comparative genomics, transcriptomics, and regulator binding studies.</title>
        <authorList>
            <person name="Esken J."/>
            <person name="Goris T."/>
            <person name="Gadkari J."/>
            <person name="Bischler T."/>
            <person name="Forstner K.U."/>
            <person name="Sharma C.M."/>
            <person name="Diekert G."/>
            <person name="Schubert T."/>
        </authorList>
    </citation>
    <scope>NUCLEOTIDE SEQUENCE</scope>
    <source>
        <strain evidence="2">JPD-1</strain>
    </source>
</reference>
<dbReference type="GO" id="GO:0005737">
    <property type="term" value="C:cytoplasm"/>
    <property type="evidence" value="ECO:0007669"/>
    <property type="project" value="TreeGrafter"/>
</dbReference>
<dbReference type="PANTHER" id="PTHR13538">
    <property type="entry name" value="N-ACETYLTRANSFERASE 6"/>
    <property type="match status" value="1"/>
</dbReference>
<proteinExistence type="predicted"/>
<keyword evidence="2" id="KW-0012">Acyltransferase</keyword>
<dbReference type="EC" id="2.3.1.-" evidence="2"/>
<dbReference type="Gene3D" id="3.40.630.30">
    <property type="match status" value="1"/>
</dbReference>
<dbReference type="Pfam" id="PF00583">
    <property type="entry name" value="Acetyltransf_1"/>
    <property type="match status" value="1"/>
</dbReference>
<dbReference type="PROSITE" id="PS51186">
    <property type="entry name" value="GNAT"/>
    <property type="match status" value="1"/>
</dbReference>
<evidence type="ECO:0000313" key="4">
    <source>
        <dbReference type="Proteomes" id="UP000217349"/>
    </source>
</evidence>
<dbReference type="Proteomes" id="UP000217349">
    <property type="component" value="Chromosome"/>
</dbReference>
<dbReference type="InterPro" id="IPR039840">
    <property type="entry name" value="NAA80"/>
</dbReference>
<dbReference type="AlphaFoldDB" id="A0A290HRX5"/>
<organism evidence="2 4">
    <name type="scientific">Sulfurospirillum diekertiae</name>
    <dbReference type="NCBI Taxonomy" id="1854492"/>
    <lineage>
        <taxon>Bacteria</taxon>
        <taxon>Pseudomonadati</taxon>
        <taxon>Campylobacterota</taxon>
        <taxon>Epsilonproteobacteria</taxon>
        <taxon>Campylobacterales</taxon>
        <taxon>Sulfurospirillaceae</taxon>
        <taxon>Sulfurospirillum</taxon>
    </lineage>
</organism>
<evidence type="ECO:0000259" key="1">
    <source>
        <dbReference type="PROSITE" id="PS51186"/>
    </source>
</evidence>
<reference evidence="3 5" key="1">
    <citation type="journal article" date="2017" name="Environ. Sci. Technol.">
        <title>Organohalide Respiration with Chlorinated Ethenes under Low pH Conditions.</title>
        <authorList>
            <person name="Yang Y."/>
            <person name="Capiro N.L."/>
            <person name="Marcet T.F."/>
            <person name="Yan J."/>
            <person name="Pennell K.D."/>
            <person name="Loffler F.E."/>
        </authorList>
    </citation>
    <scope>NUCLEOTIDE SEQUENCE [LARGE SCALE GENOMIC DNA]</scope>
    <source>
        <strain evidence="3 5">ACSDCE</strain>
    </source>
</reference>